<feature type="region of interest" description="Disordered" evidence="1">
    <location>
        <begin position="290"/>
        <end position="319"/>
    </location>
</feature>
<dbReference type="AlphaFoldDB" id="A0A6J5F5Y4"/>
<organism evidence="2 3">
    <name type="scientific">Paraburkholderia humisilvae</name>
    <dbReference type="NCBI Taxonomy" id="627669"/>
    <lineage>
        <taxon>Bacteria</taxon>
        <taxon>Pseudomonadati</taxon>
        <taxon>Pseudomonadota</taxon>
        <taxon>Betaproteobacteria</taxon>
        <taxon>Burkholderiales</taxon>
        <taxon>Burkholderiaceae</taxon>
        <taxon>Paraburkholderia</taxon>
    </lineage>
</organism>
<feature type="compositionally biased region" description="Polar residues" evidence="1">
    <location>
        <begin position="121"/>
        <end position="131"/>
    </location>
</feature>
<reference evidence="2 3" key="1">
    <citation type="submission" date="2020-04" db="EMBL/GenBank/DDBJ databases">
        <authorList>
            <person name="De Canck E."/>
        </authorList>
    </citation>
    <scope>NUCLEOTIDE SEQUENCE [LARGE SCALE GENOMIC DNA]</scope>
    <source>
        <strain evidence="2 3">LMG 29542</strain>
    </source>
</reference>
<dbReference type="Proteomes" id="UP000494363">
    <property type="component" value="Unassembled WGS sequence"/>
</dbReference>
<keyword evidence="3" id="KW-1185">Reference proteome</keyword>
<gene>
    <name evidence="2" type="ORF">LMG29542_07660</name>
</gene>
<dbReference type="EMBL" id="CADIKH010000102">
    <property type="protein sequence ID" value="CAB3774238.1"/>
    <property type="molecule type" value="Genomic_DNA"/>
</dbReference>
<feature type="compositionally biased region" description="Basic and acidic residues" evidence="1">
    <location>
        <begin position="290"/>
        <end position="308"/>
    </location>
</feature>
<accession>A0A6J5F5Y4</accession>
<dbReference type="RefSeq" id="WP_175232911.1">
    <property type="nucleotide sequence ID" value="NZ_CADIKH010000102.1"/>
</dbReference>
<evidence type="ECO:0000313" key="3">
    <source>
        <dbReference type="Proteomes" id="UP000494363"/>
    </source>
</evidence>
<name>A0A6J5F5Y4_9BURK</name>
<evidence type="ECO:0000256" key="1">
    <source>
        <dbReference type="SAM" id="MobiDB-lite"/>
    </source>
</evidence>
<proteinExistence type="predicted"/>
<feature type="region of interest" description="Disordered" evidence="1">
    <location>
        <begin position="99"/>
        <end position="134"/>
    </location>
</feature>
<protein>
    <submittedName>
        <fullName evidence="2">Uncharacterized protein</fullName>
    </submittedName>
</protein>
<evidence type="ECO:0000313" key="2">
    <source>
        <dbReference type="EMBL" id="CAB3774238.1"/>
    </source>
</evidence>
<sequence length="336" mass="37749">MFEMVFGVDSSDDLDLSYPDELLQRAEAYICRYRASPPLVDYLCERKRSIGHCELPVSGVRLDAVHRCQLHSPEHSAVLSAECQRRGLNYWRRDSVPHAADDRAGAPQSTTASLPAAHGRQQITNPSGSSTSRRHANLFDDACSPWAASYDRQDEFVKRSLKVYVGWSGAKIRLFHQVAAARDVVVEAESSIDSHTMWFLPVMGEMVRAIAYKPQRHVDRVLCPKHALNGHLDVDTRREALDRTDGHLEIAIARAHENFNFGAISCHTPRQRNGAALGQRLAHARSTEFFEGGHQELPDRDAARRETDPSSDIGPRFSWNLSSSTDREISRRRLAS</sequence>